<protein>
    <recommendedName>
        <fullName evidence="9">tRNA (uracil-O(2)-)-methyltransferase</fullName>
        <ecNumber evidence="9">2.1.1.211</ecNumber>
    </recommendedName>
</protein>
<evidence type="ECO:0000256" key="8">
    <source>
        <dbReference type="ARBA" id="ARBA00047957"/>
    </source>
</evidence>
<keyword evidence="6 9" id="KW-0949">S-adenosyl-L-methionine</keyword>
<organism evidence="10">
    <name type="scientific">Sipha flava</name>
    <name type="common">yellow sugarcane aphid</name>
    <dbReference type="NCBI Taxonomy" id="143950"/>
    <lineage>
        <taxon>Eukaryota</taxon>
        <taxon>Metazoa</taxon>
        <taxon>Ecdysozoa</taxon>
        <taxon>Arthropoda</taxon>
        <taxon>Hexapoda</taxon>
        <taxon>Insecta</taxon>
        <taxon>Pterygota</taxon>
        <taxon>Neoptera</taxon>
        <taxon>Paraneoptera</taxon>
        <taxon>Hemiptera</taxon>
        <taxon>Sternorrhyncha</taxon>
        <taxon>Aphidomorpha</taxon>
        <taxon>Aphidoidea</taxon>
        <taxon>Aphididae</taxon>
        <taxon>Sipha</taxon>
    </lineage>
</organism>
<keyword evidence="4 9" id="KW-0489">Methyltransferase</keyword>
<dbReference type="EMBL" id="GGMS01003119">
    <property type="protein sequence ID" value="MBY72322.1"/>
    <property type="molecule type" value="Transcribed_RNA"/>
</dbReference>
<dbReference type="Pfam" id="PF07757">
    <property type="entry name" value="AdoMet_MTase"/>
    <property type="match status" value="1"/>
</dbReference>
<evidence type="ECO:0000256" key="4">
    <source>
        <dbReference type="ARBA" id="ARBA00022603"/>
    </source>
</evidence>
<comment type="subcellular location">
    <subcellularLocation>
        <location evidence="1 9">Cytoplasm</location>
    </subcellularLocation>
</comment>
<dbReference type="OrthoDB" id="10047021at2759"/>
<evidence type="ECO:0000256" key="9">
    <source>
        <dbReference type="RuleBase" id="RU368004"/>
    </source>
</evidence>
<dbReference type="GO" id="GO:0005737">
    <property type="term" value="C:cytoplasm"/>
    <property type="evidence" value="ECO:0007669"/>
    <property type="project" value="UniProtKB-SubCell"/>
</dbReference>
<comment type="similarity">
    <text evidence="2 9">Belongs to the TRM44 family.</text>
</comment>
<evidence type="ECO:0000256" key="1">
    <source>
        <dbReference type="ARBA" id="ARBA00004496"/>
    </source>
</evidence>
<keyword evidence="7 9" id="KW-0819">tRNA processing</keyword>
<name>A0A2S2Q569_9HEMI</name>
<evidence type="ECO:0000313" key="10">
    <source>
        <dbReference type="EMBL" id="MBY72322.1"/>
    </source>
</evidence>
<dbReference type="AlphaFoldDB" id="A0A2S2Q569"/>
<dbReference type="GO" id="GO:0030488">
    <property type="term" value="P:tRNA methylation"/>
    <property type="evidence" value="ECO:0007669"/>
    <property type="project" value="UniProtKB-UniRule"/>
</dbReference>
<evidence type="ECO:0000256" key="5">
    <source>
        <dbReference type="ARBA" id="ARBA00022679"/>
    </source>
</evidence>
<gene>
    <name evidence="10" type="ORF">g.98770</name>
</gene>
<reference evidence="10" key="1">
    <citation type="submission" date="2018-04" db="EMBL/GenBank/DDBJ databases">
        <title>Transcriptome assembly of Sipha flava.</title>
        <authorList>
            <person name="Scully E.D."/>
            <person name="Geib S.M."/>
            <person name="Palmer N.A."/>
            <person name="Koch K."/>
            <person name="Bradshaw J."/>
            <person name="Heng-Moss T."/>
            <person name="Sarath G."/>
        </authorList>
    </citation>
    <scope>NUCLEOTIDE SEQUENCE</scope>
</reference>
<evidence type="ECO:0000256" key="7">
    <source>
        <dbReference type="ARBA" id="ARBA00022694"/>
    </source>
</evidence>
<evidence type="ECO:0000256" key="3">
    <source>
        <dbReference type="ARBA" id="ARBA00022490"/>
    </source>
</evidence>
<evidence type="ECO:0000256" key="2">
    <source>
        <dbReference type="ARBA" id="ARBA00009056"/>
    </source>
</evidence>
<keyword evidence="3 9" id="KW-0963">Cytoplasm</keyword>
<comment type="catalytic activity">
    <reaction evidence="8 9">
        <text>uridine(44) in tRNA(Ser) + S-adenosyl-L-methionine = 2'-O-methyluridine(44) in tRNA(Ser) + S-adenosyl-L-homocysteine + H(+)</text>
        <dbReference type="Rhea" id="RHEA:43100"/>
        <dbReference type="Rhea" id="RHEA-COMP:10339"/>
        <dbReference type="Rhea" id="RHEA-COMP:10340"/>
        <dbReference type="ChEBI" id="CHEBI:15378"/>
        <dbReference type="ChEBI" id="CHEBI:57856"/>
        <dbReference type="ChEBI" id="CHEBI:59789"/>
        <dbReference type="ChEBI" id="CHEBI:65315"/>
        <dbReference type="ChEBI" id="CHEBI:74478"/>
        <dbReference type="EC" id="2.1.1.211"/>
    </reaction>
</comment>
<dbReference type="InterPro" id="IPR011671">
    <property type="entry name" value="tRNA_uracil_MeTrfase"/>
</dbReference>
<keyword evidence="5 9" id="KW-0808">Transferase</keyword>
<comment type="function">
    <text evidence="9">Adenosyl-L-methionine (AdoMet)-dependent tRNA (uracil-O(2)-)-methyltransferase.</text>
</comment>
<sequence length="550" mass="63525">MPWSWKTVNQLHNEDLTADKFWSAVGVWNSKPHLLIKHLMGAEQLVSSSIAGDSNNVFDLLANQPVCWVENPQETYNRLGLNVGKDVQVEVWKLLTKKPVDWNDYLRLSVFDRKNNAAVFYDCSPKNGHGMDKYAYSVQFTDQLLELHVAVLENESKDHQKTLYWLAHVFFPKFFKWAVNDKGFKPVVSSLSHVCVKMYCQLYSQLKEKYAKSLMDVWTEVTDPKKYIHKDIATATYLILLWGNTKQNFIDMGCGNGLLVHILNSEGYNGIGLDVRSRKMWAQYPHSTVLEVSKIDPSSPECKFPNVDWIIGNHSDELSPWVPVIASRSNYSCKFFLLPCCPFEFNGSRYQRQDSSLSQYHDYLKYLEKTCTNVFKFSIKIDRLRIPSTKRTCIIGWSKNYLPQEVNQVVQDIENFAQSKFGENVLFVPRSSEERVRNCTKLDKDLVSSVVDCVASALIKSADGWECRITLSDLAKTVGEERLKKLKKECGGLQTLLRNHRYIFLVEKGSVGFRKPVKNSGKIWKKHKCWFYHNYPEKCPLNEDECCNIH</sequence>
<dbReference type="PANTHER" id="PTHR21210:SF0">
    <property type="entry name" value="TRNA (URACIL-O(2)-)-METHYLTRANSFERASE-RELATED"/>
    <property type="match status" value="1"/>
</dbReference>
<dbReference type="GO" id="GO:0141101">
    <property type="term" value="F:tRNA(Ser) (uridine(44)-2'-O-)-methyltransferase activity"/>
    <property type="evidence" value="ECO:0007669"/>
    <property type="project" value="UniProtKB-EC"/>
</dbReference>
<dbReference type="PANTHER" id="PTHR21210">
    <property type="entry name" value="TRNA (URACIL-O(2)-)-METHYLTRANSFERASE-RELATED"/>
    <property type="match status" value="1"/>
</dbReference>
<proteinExistence type="inferred from homology"/>
<evidence type="ECO:0000256" key="6">
    <source>
        <dbReference type="ARBA" id="ARBA00022691"/>
    </source>
</evidence>
<dbReference type="EC" id="2.1.1.211" evidence="9"/>
<accession>A0A2S2Q569</accession>